<organism evidence="3 4">
    <name type="scientific">Candidatus Staskawiczbacteria bacterium RIFOXYD1_FULL_32_13</name>
    <dbReference type="NCBI Taxonomy" id="1802234"/>
    <lineage>
        <taxon>Bacteria</taxon>
        <taxon>Candidatus Staskawicziibacteriota</taxon>
    </lineage>
</organism>
<gene>
    <name evidence="3" type="ORF">A2561_04580</name>
</gene>
<feature type="transmembrane region" description="Helical" evidence="1">
    <location>
        <begin position="149"/>
        <end position="167"/>
    </location>
</feature>
<dbReference type="PANTHER" id="PTHR14969">
    <property type="entry name" value="SPHINGOSINE-1-PHOSPHATE PHOSPHOHYDROLASE"/>
    <property type="match status" value="1"/>
</dbReference>
<protein>
    <recommendedName>
        <fullName evidence="2">Phosphatidic acid phosphatase type 2/haloperoxidase domain-containing protein</fullName>
    </recommendedName>
</protein>
<feature type="domain" description="Phosphatidic acid phosphatase type 2/haloperoxidase" evidence="2">
    <location>
        <begin position="54"/>
        <end position="164"/>
    </location>
</feature>
<dbReference type="InterPro" id="IPR000326">
    <property type="entry name" value="PAP2/HPO"/>
</dbReference>
<dbReference type="Proteomes" id="UP000178935">
    <property type="component" value="Unassembled WGS sequence"/>
</dbReference>
<dbReference type="InterPro" id="IPR036938">
    <property type="entry name" value="PAP2/HPO_sf"/>
</dbReference>
<dbReference type="AlphaFoldDB" id="A0A1G2JN13"/>
<dbReference type="Pfam" id="PF01569">
    <property type="entry name" value="PAP2"/>
    <property type="match status" value="1"/>
</dbReference>
<dbReference type="EMBL" id="MHPU01000020">
    <property type="protein sequence ID" value="OGZ88546.1"/>
    <property type="molecule type" value="Genomic_DNA"/>
</dbReference>
<evidence type="ECO:0000313" key="3">
    <source>
        <dbReference type="EMBL" id="OGZ88546.1"/>
    </source>
</evidence>
<keyword evidence="1" id="KW-0472">Membrane</keyword>
<evidence type="ECO:0000259" key="2">
    <source>
        <dbReference type="SMART" id="SM00014"/>
    </source>
</evidence>
<name>A0A1G2JN13_9BACT</name>
<comment type="caution">
    <text evidence="3">The sequence shown here is derived from an EMBL/GenBank/DDBJ whole genome shotgun (WGS) entry which is preliminary data.</text>
</comment>
<proteinExistence type="predicted"/>
<dbReference type="Gene3D" id="1.20.144.10">
    <property type="entry name" value="Phosphatidic acid phosphatase type 2/haloperoxidase"/>
    <property type="match status" value="1"/>
</dbReference>
<evidence type="ECO:0000313" key="4">
    <source>
        <dbReference type="Proteomes" id="UP000178935"/>
    </source>
</evidence>
<evidence type="ECO:0000256" key="1">
    <source>
        <dbReference type="SAM" id="Phobius"/>
    </source>
</evidence>
<feature type="transmembrane region" description="Helical" evidence="1">
    <location>
        <begin position="125"/>
        <end position="143"/>
    </location>
</feature>
<accession>A0A1G2JN13</accession>
<dbReference type="PANTHER" id="PTHR14969:SF13">
    <property type="entry name" value="AT30094P"/>
    <property type="match status" value="1"/>
</dbReference>
<reference evidence="3 4" key="1">
    <citation type="journal article" date="2016" name="Nat. Commun.">
        <title>Thousands of microbial genomes shed light on interconnected biogeochemical processes in an aquifer system.</title>
        <authorList>
            <person name="Anantharaman K."/>
            <person name="Brown C.T."/>
            <person name="Hug L.A."/>
            <person name="Sharon I."/>
            <person name="Castelle C.J."/>
            <person name="Probst A.J."/>
            <person name="Thomas B.C."/>
            <person name="Singh A."/>
            <person name="Wilkins M.J."/>
            <person name="Karaoz U."/>
            <person name="Brodie E.L."/>
            <person name="Williams K.H."/>
            <person name="Hubbard S.S."/>
            <person name="Banfield J.F."/>
        </authorList>
    </citation>
    <scope>NUCLEOTIDE SEQUENCE [LARGE SCALE GENOMIC DNA]</scope>
</reference>
<sequence length="180" mass="20840">MNLDLYLFNLINGLAGKYAWLDTLAIFVAENSEYILAVFLVMILIYNFKKYWKMGLEAVIAAVVTRFVVAEIIRKIWFRPRPFVNHQVNQLINYNSLEASFPSGHACFYFALSTIIYFYHKKLGIAFYIFSLLIVFSRVFVGIHWPSDILAGAVIGVIMGFTLNILFRKHAHKIIKNYNN</sequence>
<keyword evidence="1" id="KW-1133">Transmembrane helix</keyword>
<feature type="transmembrane region" description="Helical" evidence="1">
    <location>
        <begin position="20"/>
        <end position="46"/>
    </location>
</feature>
<dbReference type="SUPFAM" id="SSF48317">
    <property type="entry name" value="Acid phosphatase/Vanadium-dependent haloperoxidase"/>
    <property type="match status" value="1"/>
</dbReference>
<keyword evidence="1" id="KW-0812">Transmembrane</keyword>
<dbReference type="SMART" id="SM00014">
    <property type="entry name" value="acidPPc"/>
    <property type="match status" value="1"/>
</dbReference>